<protein>
    <submittedName>
        <fullName evidence="1">Uncharacterized protein</fullName>
    </submittedName>
</protein>
<comment type="caution">
    <text evidence="1">The sequence shown here is derived from an EMBL/GenBank/DDBJ whole genome shotgun (WGS) entry which is preliminary data.</text>
</comment>
<reference evidence="1 2" key="1">
    <citation type="journal article" date="2022" name="Genome Biol. Evol.">
        <title>The Spruce Budworm Genome: Reconstructing the Evolutionary History of Antifreeze Proteins.</title>
        <authorList>
            <person name="Beliveau C."/>
            <person name="Gagne P."/>
            <person name="Picq S."/>
            <person name="Vernygora O."/>
            <person name="Keeling C.I."/>
            <person name="Pinkney K."/>
            <person name="Doucet D."/>
            <person name="Wen F."/>
            <person name="Johnston J.S."/>
            <person name="Maaroufi H."/>
            <person name="Boyle B."/>
            <person name="Laroche J."/>
            <person name="Dewar K."/>
            <person name="Juretic N."/>
            <person name="Blackburn G."/>
            <person name="Nisole A."/>
            <person name="Brunet B."/>
            <person name="Brandao M."/>
            <person name="Lumley L."/>
            <person name="Duan J."/>
            <person name="Quan G."/>
            <person name="Lucarotti C.J."/>
            <person name="Roe A.D."/>
            <person name="Sperling F.A.H."/>
            <person name="Levesque R.C."/>
            <person name="Cusson M."/>
        </authorList>
    </citation>
    <scope>NUCLEOTIDE SEQUENCE [LARGE SCALE GENOMIC DNA]</scope>
    <source>
        <strain evidence="1">Glfc:IPQL:Cfum</strain>
    </source>
</reference>
<dbReference type="Proteomes" id="UP001064048">
    <property type="component" value="Chromosome 16"/>
</dbReference>
<proteinExistence type="predicted"/>
<sequence length="427" mass="47448">MSCKKVIRKARFLHVGCIAKSVEYNFCRPSLPPLLKSDKSLAHTAAEKANLFAENLRLDDGSVAPPSISHCGSSSSWGRSRYRGRLLMCSQYLPKKGSRADPSNYRPIAITSILCKVMERVLNAKFLVVTANTGSTEIGPLGTFWYMLLTFGVNLLRSMVKLLLCLYSKAFDRVWHRGLFSRIPPVLCSWISDFLRNRSKRVVIDECSSDLMAINAGVPQGLVLSATLLLLHINDLLIPDVFGEVMVQRTNSTSEAMSDWGSANLVQFSAAKTQAYLFTAKRRPFTFAPTVQRRVSLPPKVHLEDLLELKVSSPPSGSLKAQITPPQSSMKAKGLGNYGYLRAEPVKAHLPTVAAWLQEANILRLDLTLIIRRFEASDIKRSEFGVHMLTPSNELGPGEIGGNPDFGNYRKCRWASYVDDIIVETQD</sequence>
<evidence type="ECO:0000313" key="2">
    <source>
        <dbReference type="Proteomes" id="UP001064048"/>
    </source>
</evidence>
<evidence type="ECO:0000313" key="1">
    <source>
        <dbReference type="EMBL" id="KAI8421884.1"/>
    </source>
</evidence>
<accession>A0ACC0JCR6</accession>
<gene>
    <name evidence="1" type="ORF">MSG28_009816</name>
</gene>
<organism evidence="1 2">
    <name type="scientific">Choristoneura fumiferana</name>
    <name type="common">Spruce budworm moth</name>
    <name type="synonym">Archips fumiferana</name>
    <dbReference type="NCBI Taxonomy" id="7141"/>
    <lineage>
        <taxon>Eukaryota</taxon>
        <taxon>Metazoa</taxon>
        <taxon>Ecdysozoa</taxon>
        <taxon>Arthropoda</taxon>
        <taxon>Hexapoda</taxon>
        <taxon>Insecta</taxon>
        <taxon>Pterygota</taxon>
        <taxon>Neoptera</taxon>
        <taxon>Endopterygota</taxon>
        <taxon>Lepidoptera</taxon>
        <taxon>Glossata</taxon>
        <taxon>Ditrysia</taxon>
        <taxon>Tortricoidea</taxon>
        <taxon>Tortricidae</taxon>
        <taxon>Tortricinae</taxon>
        <taxon>Choristoneura</taxon>
    </lineage>
</organism>
<dbReference type="EMBL" id="CM046116">
    <property type="protein sequence ID" value="KAI8421884.1"/>
    <property type="molecule type" value="Genomic_DNA"/>
</dbReference>
<name>A0ACC0JCR6_CHOFU</name>
<keyword evidence="2" id="KW-1185">Reference proteome</keyword>